<gene>
    <name evidence="2" type="ORF">PPSIR1_10710</name>
</gene>
<protein>
    <submittedName>
        <fullName evidence="2">N-formylglutamate amidohydrolase</fullName>
    </submittedName>
</protein>
<evidence type="ECO:0000313" key="3">
    <source>
        <dbReference type="Proteomes" id="UP000005801"/>
    </source>
</evidence>
<dbReference type="Pfam" id="PF05013">
    <property type="entry name" value="FGase"/>
    <property type="match status" value="1"/>
</dbReference>
<proteinExistence type="predicted"/>
<dbReference type="AlphaFoldDB" id="A6G4X6"/>
<evidence type="ECO:0000256" key="1">
    <source>
        <dbReference type="SAM" id="MobiDB-lite"/>
    </source>
</evidence>
<dbReference type="Proteomes" id="UP000005801">
    <property type="component" value="Unassembled WGS sequence"/>
</dbReference>
<dbReference type="SUPFAM" id="SSF53187">
    <property type="entry name" value="Zn-dependent exopeptidases"/>
    <property type="match status" value="1"/>
</dbReference>
<dbReference type="RefSeq" id="WP_006971775.1">
    <property type="nucleotide sequence ID" value="NZ_ABCS01000023.1"/>
</dbReference>
<sequence>MAELGRSETLSAEVVGLEAGASLPFEFRPAAFASPVVVSFPHVGLEWPAGLGPRPQVNFPRNADYAVDRLYVRAEALGAATVRARHSRLVVDLNRADDDVSSEIVPDHPHPNPRPSTSSLSIGQQRRPIRNRGVLWRSAVGNIPLLTALPYAQFAERISRYHAPYYAALERLLERRRRRFGYAILLDAHSMPGTVAGDLVLGTCAGRSCAPLLRTVAERALTGRSDRLRPHFGGNWPLSFAIDDPYQGGNIVTHFGRPDLGVHAIQLEISRALYMDEYRLDLHPAPDPSFVDDARTRGRPAWLRGADKRGPQLREQRRLAALVAALDELVRALTREHNQLALPTLPGEAPAAAE</sequence>
<feature type="region of interest" description="Disordered" evidence="1">
    <location>
        <begin position="100"/>
        <end position="125"/>
    </location>
</feature>
<dbReference type="eggNOG" id="COG3741">
    <property type="taxonomic scope" value="Bacteria"/>
</dbReference>
<dbReference type="EMBL" id="ABCS01000023">
    <property type="protein sequence ID" value="EDM79068.1"/>
    <property type="molecule type" value="Genomic_DNA"/>
</dbReference>
<feature type="compositionally biased region" description="Polar residues" evidence="1">
    <location>
        <begin position="115"/>
        <end position="124"/>
    </location>
</feature>
<comment type="caution">
    <text evidence="2">The sequence shown here is derived from an EMBL/GenBank/DDBJ whole genome shotgun (WGS) entry which is preliminary data.</text>
</comment>
<organism evidence="2 3">
    <name type="scientific">Plesiocystis pacifica SIR-1</name>
    <dbReference type="NCBI Taxonomy" id="391625"/>
    <lineage>
        <taxon>Bacteria</taxon>
        <taxon>Pseudomonadati</taxon>
        <taxon>Myxococcota</taxon>
        <taxon>Polyangia</taxon>
        <taxon>Nannocystales</taxon>
        <taxon>Nannocystaceae</taxon>
        <taxon>Plesiocystis</taxon>
    </lineage>
</organism>
<dbReference type="OrthoDB" id="8716700at2"/>
<reference evidence="2 3" key="1">
    <citation type="submission" date="2007-06" db="EMBL/GenBank/DDBJ databases">
        <authorList>
            <person name="Shimkets L."/>
            <person name="Ferriera S."/>
            <person name="Johnson J."/>
            <person name="Kravitz S."/>
            <person name="Beeson K."/>
            <person name="Sutton G."/>
            <person name="Rogers Y.-H."/>
            <person name="Friedman R."/>
            <person name="Frazier M."/>
            <person name="Venter J.C."/>
        </authorList>
    </citation>
    <scope>NUCLEOTIDE SEQUENCE [LARGE SCALE GENOMIC DNA]</scope>
    <source>
        <strain evidence="2 3">SIR-1</strain>
    </source>
</reference>
<name>A6G4X6_9BACT</name>
<dbReference type="Gene3D" id="3.40.630.40">
    <property type="entry name" value="Zn-dependent exopeptidases"/>
    <property type="match status" value="1"/>
</dbReference>
<accession>A6G4X6</accession>
<dbReference type="InterPro" id="IPR007709">
    <property type="entry name" value="N-FG_amidohydro"/>
</dbReference>
<keyword evidence="2" id="KW-0378">Hydrolase</keyword>
<keyword evidence="3" id="KW-1185">Reference proteome</keyword>
<dbReference type="STRING" id="391625.PPSIR1_10710"/>
<dbReference type="GO" id="GO:0016787">
    <property type="term" value="F:hydrolase activity"/>
    <property type="evidence" value="ECO:0007669"/>
    <property type="project" value="UniProtKB-KW"/>
</dbReference>
<evidence type="ECO:0000313" key="2">
    <source>
        <dbReference type="EMBL" id="EDM79068.1"/>
    </source>
</evidence>